<sequence length="595" mass="69414">MLALLSLFGFVYFSNGCELINHAVLVVNKEYRLDRLTAVVWWRSNEQTVTQFLEQYKGTVVTVNINSHINFDDTNFHDTISYRQTVFFANTPDEFEYFLKKINKTILISIHVIMLLTNDNTETVDTYTKIALENDIGDIIIIRNDAGGNIKLSTYKPYGNGYCLNYTAIDMSLDIKSNNTFFIRKYNNFYNCPIRVTAHEFMPYTIFTKNNGSLIELGGTDGYLLQLMLEKLNSSMDLVRFIDYGRPNHFIDMSLELIEEFKYSTADIMIPSLVWTSKRHSIALGSHTHWHVNIVWFLPIRREIYKWAKMLLPFYHISTLLLITVFLLMFLTIRIIVKFGKIHDESRNAISFKMLGIFLGQSMMRKNSRNCVINSLFMFWIWFCMLFETSYQGQLIDGLHKTILEPELRTLDEAVKAVEGLGGAMVLHEYYHNTTIESKYEVIKLMDISKYVKEIANGRRFLLMGDKFQIKVYGPVLTILEEGVITLPTSFHVRPRWPAAVEISSLISRILESGLFVKILNDHTFKALLKYNYENTNKQEDSFKAMDIETMKSLFQGLIAMIVISVLVFIVEIFWNEYETKKRVRRRILPRLHNK</sequence>
<organism evidence="10 11">
    <name type="scientific">Euphydryas editha</name>
    <name type="common">Edith's checkerspot</name>
    <dbReference type="NCBI Taxonomy" id="104508"/>
    <lineage>
        <taxon>Eukaryota</taxon>
        <taxon>Metazoa</taxon>
        <taxon>Ecdysozoa</taxon>
        <taxon>Arthropoda</taxon>
        <taxon>Hexapoda</taxon>
        <taxon>Insecta</taxon>
        <taxon>Pterygota</taxon>
        <taxon>Neoptera</taxon>
        <taxon>Endopterygota</taxon>
        <taxon>Lepidoptera</taxon>
        <taxon>Glossata</taxon>
        <taxon>Ditrysia</taxon>
        <taxon>Papilionoidea</taxon>
        <taxon>Nymphalidae</taxon>
        <taxon>Nymphalinae</taxon>
        <taxon>Euphydryas</taxon>
    </lineage>
</organism>
<evidence type="ECO:0000256" key="8">
    <source>
        <dbReference type="SAM" id="Phobius"/>
    </source>
</evidence>
<dbReference type="AlphaFoldDB" id="A0AAU9UB10"/>
<keyword evidence="6" id="KW-0675">Receptor</keyword>
<evidence type="ECO:0000313" key="10">
    <source>
        <dbReference type="EMBL" id="CAH2094010.1"/>
    </source>
</evidence>
<dbReference type="InterPro" id="IPR052192">
    <property type="entry name" value="Insect_Ionotropic_Sensory_Rcpt"/>
</dbReference>
<evidence type="ECO:0000256" key="5">
    <source>
        <dbReference type="ARBA" id="ARBA00023136"/>
    </source>
</evidence>
<gene>
    <name evidence="10" type="ORF">EEDITHA_LOCUS9616</name>
</gene>
<feature type="signal peptide" evidence="9">
    <location>
        <begin position="1"/>
        <end position="16"/>
    </location>
</feature>
<evidence type="ECO:0000256" key="6">
    <source>
        <dbReference type="ARBA" id="ARBA00023170"/>
    </source>
</evidence>
<reference evidence="10" key="1">
    <citation type="submission" date="2022-03" db="EMBL/GenBank/DDBJ databases">
        <authorList>
            <person name="Tunstrom K."/>
        </authorList>
    </citation>
    <scope>NUCLEOTIDE SEQUENCE</scope>
</reference>
<protein>
    <submittedName>
        <fullName evidence="10">Uncharacterized protein</fullName>
    </submittedName>
</protein>
<dbReference type="GO" id="GO:0005886">
    <property type="term" value="C:plasma membrane"/>
    <property type="evidence" value="ECO:0007669"/>
    <property type="project" value="UniProtKB-SubCell"/>
</dbReference>
<keyword evidence="4 8" id="KW-1133">Transmembrane helix</keyword>
<evidence type="ECO:0000256" key="7">
    <source>
        <dbReference type="ARBA" id="ARBA00023180"/>
    </source>
</evidence>
<dbReference type="PANTHER" id="PTHR42643:SF24">
    <property type="entry name" value="IONOTROPIC RECEPTOR 60A"/>
    <property type="match status" value="1"/>
</dbReference>
<keyword evidence="11" id="KW-1185">Reference proteome</keyword>
<dbReference type="PANTHER" id="PTHR42643">
    <property type="entry name" value="IONOTROPIC RECEPTOR 20A-RELATED"/>
    <property type="match status" value="1"/>
</dbReference>
<keyword evidence="3 8" id="KW-0812">Transmembrane</keyword>
<evidence type="ECO:0000256" key="3">
    <source>
        <dbReference type="ARBA" id="ARBA00022692"/>
    </source>
</evidence>
<dbReference type="EMBL" id="CAKOGL010000013">
    <property type="protein sequence ID" value="CAH2094010.1"/>
    <property type="molecule type" value="Genomic_DNA"/>
</dbReference>
<dbReference type="Proteomes" id="UP001153954">
    <property type="component" value="Unassembled WGS sequence"/>
</dbReference>
<evidence type="ECO:0000256" key="9">
    <source>
        <dbReference type="SAM" id="SignalP"/>
    </source>
</evidence>
<comment type="subcellular location">
    <subcellularLocation>
        <location evidence="1">Cell membrane</location>
        <topology evidence="1">Multi-pass membrane protein</topology>
    </subcellularLocation>
</comment>
<feature type="transmembrane region" description="Helical" evidence="8">
    <location>
        <begin position="371"/>
        <end position="391"/>
    </location>
</feature>
<keyword evidence="7" id="KW-0325">Glycoprotein</keyword>
<accession>A0AAU9UB10</accession>
<evidence type="ECO:0000313" key="11">
    <source>
        <dbReference type="Proteomes" id="UP001153954"/>
    </source>
</evidence>
<dbReference type="SUPFAM" id="SSF53850">
    <property type="entry name" value="Periplasmic binding protein-like II"/>
    <property type="match status" value="1"/>
</dbReference>
<keyword evidence="5 8" id="KW-0472">Membrane</keyword>
<feature type="transmembrane region" description="Helical" evidence="8">
    <location>
        <begin position="554"/>
        <end position="575"/>
    </location>
</feature>
<keyword evidence="2" id="KW-1003">Cell membrane</keyword>
<evidence type="ECO:0000256" key="2">
    <source>
        <dbReference type="ARBA" id="ARBA00022475"/>
    </source>
</evidence>
<comment type="caution">
    <text evidence="10">The sequence shown here is derived from an EMBL/GenBank/DDBJ whole genome shotgun (WGS) entry which is preliminary data.</text>
</comment>
<feature type="chain" id="PRO_5043605870" evidence="9">
    <location>
        <begin position="17"/>
        <end position="595"/>
    </location>
</feature>
<evidence type="ECO:0000256" key="4">
    <source>
        <dbReference type="ARBA" id="ARBA00022989"/>
    </source>
</evidence>
<feature type="transmembrane region" description="Helical" evidence="8">
    <location>
        <begin position="314"/>
        <end position="337"/>
    </location>
</feature>
<keyword evidence="9" id="KW-0732">Signal</keyword>
<proteinExistence type="predicted"/>
<evidence type="ECO:0000256" key="1">
    <source>
        <dbReference type="ARBA" id="ARBA00004651"/>
    </source>
</evidence>
<name>A0AAU9UB10_EUPED</name>